<feature type="transmembrane region" description="Helical" evidence="1">
    <location>
        <begin position="143"/>
        <end position="166"/>
    </location>
</feature>
<proteinExistence type="predicted"/>
<evidence type="ECO:0000313" key="3">
    <source>
        <dbReference type="EMBL" id="ADJ25161.1"/>
    </source>
</evidence>
<evidence type="ECO:0000259" key="2">
    <source>
        <dbReference type="Pfam" id="PF21926"/>
    </source>
</evidence>
<dbReference type="RefSeq" id="WP_013217320.1">
    <property type="nucleotide sequence ID" value="NC_014313.1"/>
</dbReference>
<evidence type="ECO:0000313" key="4">
    <source>
        <dbReference type="Proteomes" id="UP000002033"/>
    </source>
</evidence>
<feature type="domain" description="N-acyl amino acid synthase FeeM catalytic core" evidence="2">
    <location>
        <begin position="42"/>
        <end position="200"/>
    </location>
</feature>
<reference evidence="4" key="1">
    <citation type="journal article" date="2011" name="J. Bacteriol.">
        <title>Genome sequences of eight morphologically diverse alphaproteobacteria.</title>
        <authorList>
            <consortium name="US DOE Joint Genome Institute"/>
            <person name="Brown P.J."/>
            <person name="Kysela D.T."/>
            <person name="Buechlein A."/>
            <person name="Hemmerich C."/>
            <person name="Brun Y.V."/>
        </authorList>
    </citation>
    <scope>NUCLEOTIDE SEQUENCE [LARGE SCALE GENOMIC DNA]</scope>
    <source>
        <strain evidence="4">ATCC 51888 / DSM 1869 / NCIB 11706 / TK 0415</strain>
    </source>
</reference>
<sequence>MSKTLAFRPRQESMPIEEGSWHGNSNSFELRILEDEKDIREALQLRGRAYTAIGYDIDKADGEYSDHFDTLATTVLFGVYDSGRIVGTVRLCFSLPQSVASLPCASHYPALRDMHRSQSHGFVEISRLSIEPDIANVSYRTTLYAFLVRASLTAALATGVSMLLIATRPDWVKFYRYMLGFQQIGEPAFYPPGDFKITLLGGSLEQARMRQRLQNRFFKITEEEVASMKNSIGRTLGRADQAEEIKIAV</sequence>
<name>D8JXI0_HYPDA</name>
<dbReference type="KEGG" id="hdn:Hden_3368"/>
<evidence type="ECO:0000256" key="1">
    <source>
        <dbReference type="SAM" id="Phobius"/>
    </source>
</evidence>
<dbReference type="STRING" id="582899.Hden_3368"/>
<keyword evidence="1" id="KW-0472">Membrane</keyword>
<dbReference type="OrthoDB" id="7930051at2"/>
<dbReference type="Pfam" id="PF21926">
    <property type="entry name" value="FeeM"/>
    <property type="match status" value="1"/>
</dbReference>
<accession>D8JXI0</accession>
<protein>
    <submittedName>
        <fullName evidence="3">Autoinducer synthesis protein</fullName>
    </submittedName>
</protein>
<keyword evidence="4" id="KW-1185">Reference proteome</keyword>
<keyword evidence="1" id="KW-1133">Transmembrane helix</keyword>
<gene>
    <name evidence="3" type="ordered locus">Hden_3368</name>
</gene>
<dbReference type="InterPro" id="IPR054597">
    <property type="entry name" value="FeeM_cat"/>
</dbReference>
<organism evidence="3 4">
    <name type="scientific">Hyphomicrobium denitrificans (strain ATCC 51888 / DSM 1869 / NCIMB 11706 / TK 0415)</name>
    <dbReference type="NCBI Taxonomy" id="582899"/>
    <lineage>
        <taxon>Bacteria</taxon>
        <taxon>Pseudomonadati</taxon>
        <taxon>Pseudomonadota</taxon>
        <taxon>Alphaproteobacteria</taxon>
        <taxon>Hyphomicrobiales</taxon>
        <taxon>Hyphomicrobiaceae</taxon>
        <taxon>Hyphomicrobium</taxon>
    </lineage>
</organism>
<dbReference type="HOGENOM" id="CLU_1114637_0_0_5"/>
<dbReference type="SUPFAM" id="SSF55729">
    <property type="entry name" value="Acyl-CoA N-acyltransferases (Nat)"/>
    <property type="match status" value="1"/>
</dbReference>
<dbReference type="EMBL" id="CP002083">
    <property type="protein sequence ID" value="ADJ25161.1"/>
    <property type="molecule type" value="Genomic_DNA"/>
</dbReference>
<dbReference type="Gene3D" id="3.40.630.30">
    <property type="match status" value="1"/>
</dbReference>
<keyword evidence="1" id="KW-0812">Transmembrane</keyword>
<dbReference type="InterPro" id="IPR016181">
    <property type="entry name" value="Acyl_CoA_acyltransferase"/>
</dbReference>
<dbReference type="Proteomes" id="UP000002033">
    <property type="component" value="Chromosome"/>
</dbReference>
<dbReference type="AlphaFoldDB" id="D8JXI0"/>